<keyword evidence="2" id="KW-1185">Reference proteome</keyword>
<protein>
    <submittedName>
        <fullName evidence="1">Uncharacterized protein</fullName>
    </submittedName>
</protein>
<name>A0AAV9BV69_ACOGR</name>
<reference evidence="1" key="1">
    <citation type="journal article" date="2023" name="Nat. Commun.">
        <title>Diploid and tetraploid genomes of Acorus and the evolution of monocots.</title>
        <authorList>
            <person name="Ma L."/>
            <person name="Liu K.W."/>
            <person name="Li Z."/>
            <person name="Hsiao Y.Y."/>
            <person name="Qi Y."/>
            <person name="Fu T."/>
            <person name="Tang G.D."/>
            <person name="Zhang D."/>
            <person name="Sun W.H."/>
            <person name="Liu D.K."/>
            <person name="Li Y."/>
            <person name="Chen G.Z."/>
            <person name="Liu X.D."/>
            <person name="Liao X.Y."/>
            <person name="Jiang Y.T."/>
            <person name="Yu X."/>
            <person name="Hao Y."/>
            <person name="Huang J."/>
            <person name="Zhao X.W."/>
            <person name="Ke S."/>
            <person name="Chen Y.Y."/>
            <person name="Wu W.L."/>
            <person name="Hsu J.L."/>
            <person name="Lin Y.F."/>
            <person name="Huang M.D."/>
            <person name="Li C.Y."/>
            <person name="Huang L."/>
            <person name="Wang Z.W."/>
            <person name="Zhao X."/>
            <person name="Zhong W.Y."/>
            <person name="Peng D.H."/>
            <person name="Ahmad S."/>
            <person name="Lan S."/>
            <person name="Zhang J.S."/>
            <person name="Tsai W.C."/>
            <person name="Van de Peer Y."/>
            <person name="Liu Z.J."/>
        </authorList>
    </citation>
    <scope>NUCLEOTIDE SEQUENCE</scope>
    <source>
        <strain evidence="1">SCP</strain>
    </source>
</reference>
<evidence type="ECO:0000313" key="1">
    <source>
        <dbReference type="EMBL" id="KAK1279938.1"/>
    </source>
</evidence>
<dbReference type="AlphaFoldDB" id="A0AAV9BV69"/>
<comment type="caution">
    <text evidence="1">The sequence shown here is derived from an EMBL/GenBank/DDBJ whole genome shotgun (WGS) entry which is preliminary data.</text>
</comment>
<dbReference type="EMBL" id="JAUJYN010000001">
    <property type="protein sequence ID" value="KAK1279938.1"/>
    <property type="molecule type" value="Genomic_DNA"/>
</dbReference>
<proteinExistence type="predicted"/>
<sequence>MMHKRCMLSYYTQRRIVSVRNLIRIGSTWVNQFFYASIAARKASNSLRKVKLPDGKFSSKPDEVKAHTIITIAHFISSLTEKPTEYCFL</sequence>
<gene>
    <name evidence="1" type="ORF">QJS04_geneDACA019738</name>
</gene>
<reference evidence="1" key="2">
    <citation type="submission" date="2023-06" db="EMBL/GenBank/DDBJ databases">
        <authorList>
            <person name="Ma L."/>
            <person name="Liu K.-W."/>
            <person name="Li Z."/>
            <person name="Hsiao Y.-Y."/>
            <person name="Qi Y."/>
            <person name="Fu T."/>
            <person name="Tang G."/>
            <person name="Zhang D."/>
            <person name="Sun W.-H."/>
            <person name="Liu D.-K."/>
            <person name="Li Y."/>
            <person name="Chen G.-Z."/>
            <person name="Liu X.-D."/>
            <person name="Liao X.-Y."/>
            <person name="Jiang Y.-T."/>
            <person name="Yu X."/>
            <person name="Hao Y."/>
            <person name="Huang J."/>
            <person name="Zhao X.-W."/>
            <person name="Ke S."/>
            <person name="Chen Y.-Y."/>
            <person name="Wu W.-L."/>
            <person name="Hsu J.-L."/>
            <person name="Lin Y.-F."/>
            <person name="Huang M.-D."/>
            <person name="Li C.-Y."/>
            <person name="Huang L."/>
            <person name="Wang Z.-W."/>
            <person name="Zhao X."/>
            <person name="Zhong W.-Y."/>
            <person name="Peng D.-H."/>
            <person name="Ahmad S."/>
            <person name="Lan S."/>
            <person name="Zhang J.-S."/>
            <person name="Tsai W.-C."/>
            <person name="Van De Peer Y."/>
            <person name="Liu Z.-J."/>
        </authorList>
    </citation>
    <scope>NUCLEOTIDE SEQUENCE</scope>
    <source>
        <strain evidence="1">SCP</strain>
        <tissue evidence="1">Leaves</tissue>
    </source>
</reference>
<organism evidence="1 2">
    <name type="scientific">Acorus gramineus</name>
    <name type="common">Dwarf sweet flag</name>
    <dbReference type="NCBI Taxonomy" id="55184"/>
    <lineage>
        <taxon>Eukaryota</taxon>
        <taxon>Viridiplantae</taxon>
        <taxon>Streptophyta</taxon>
        <taxon>Embryophyta</taxon>
        <taxon>Tracheophyta</taxon>
        <taxon>Spermatophyta</taxon>
        <taxon>Magnoliopsida</taxon>
        <taxon>Liliopsida</taxon>
        <taxon>Acoraceae</taxon>
        <taxon>Acorus</taxon>
    </lineage>
</organism>
<evidence type="ECO:0000313" key="2">
    <source>
        <dbReference type="Proteomes" id="UP001179952"/>
    </source>
</evidence>
<accession>A0AAV9BV69</accession>
<dbReference type="Proteomes" id="UP001179952">
    <property type="component" value="Unassembled WGS sequence"/>
</dbReference>